<organism evidence="1 2">
    <name type="scientific">Haloarcula terrestris</name>
    <dbReference type="NCBI Taxonomy" id="2950533"/>
    <lineage>
        <taxon>Archaea</taxon>
        <taxon>Methanobacteriati</taxon>
        <taxon>Methanobacteriota</taxon>
        <taxon>Stenosarchaea group</taxon>
        <taxon>Halobacteria</taxon>
        <taxon>Halobacteriales</taxon>
        <taxon>Haloarculaceae</taxon>
        <taxon>Haloarcula</taxon>
    </lineage>
</organism>
<dbReference type="EMBL" id="JAMQOM010000015">
    <property type="protein sequence ID" value="MDS0223450.1"/>
    <property type="molecule type" value="Genomic_DNA"/>
</dbReference>
<gene>
    <name evidence="1" type="ORF">NDI54_19095</name>
</gene>
<protein>
    <submittedName>
        <fullName evidence="1">Uncharacterized protein</fullName>
    </submittedName>
</protein>
<name>A0AAE4F009_9EURY</name>
<keyword evidence="2" id="KW-1185">Reference proteome</keyword>
<accession>A0AAE4F009</accession>
<evidence type="ECO:0000313" key="1">
    <source>
        <dbReference type="EMBL" id="MDS0223450.1"/>
    </source>
</evidence>
<sequence length="188" mass="21164">MNDEFVTEAIANDRCLKAKRLLDRFESELHAELSRVGTEMQAAQPELFESDAPANIKYHWDSGTILANVRDNLPMTRINPETGNQLKLNISVRWVDPTDWGENTDVGALCAACYKINHDHADDFEVVKEKTLAGDWEVNFGTDQFNNAAGIIYIPVTDGTELRAATDNLIDHFEQFGTYWGVEPDTDD</sequence>
<comment type="caution">
    <text evidence="1">The sequence shown here is derived from an EMBL/GenBank/DDBJ whole genome shotgun (WGS) entry which is preliminary data.</text>
</comment>
<evidence type="ECO:0000313" key="2">
    <source>
        <dbReference type="Proteomes" id="UP001253439"/>
    </source>
</evidence>
<dbReference type="RefSeq" id="WP_310897981.1">
    <property type="nucleotide sequence ID" value="NZ_JAMQOM010000015.1"/>
</dbReference>
<dbReference type="AlphaFoldDB" id="A0AAE4F009"/>
<proteinExistence type="predicted"/>
<dbReference type="Proteomes" id="UP001253439">
    <property type="component" value="Unassembled WGS sequence"/>
</dbReference>
<reference evidence="1 2" key="1">
    <citation type="submission" date="2022-06" db="EMBL/GenBank/DDBJ databases">
        <title>Haloarcula sp. a new haloarchaeum isolate from saline soil.</title>
        <authorList>
            <person name="Strakova D."/>
            <person name="Galisteo C."/>
            <person name="Sanchez-Porro C."/>
            <person name="Ventosa A."/>
        </authorList>
    </citation>
    <scope>NUCLEOTIDE SEQUENCE [LARGE SCALE GENOMIC DNA]</scope>
    <source>
        <strain evidence="1 2">S1AR25-5A</strain>
    </source>
</reference>